<accession>A0ABU1EMN1</accession>
<dbReference type="InterPro" id="IPR029442">
    <property type="entry name" value="GyrI-like"/>
</dbReference>
<dbReference type="Pfam" id="PF06445">
    <property type="entry name" value="GyrI-like"/>
    <property type="match status" value="1"/>
</dbReference>
<sequence>MKIFKYLLFLTLIFIIGASIYIATKDGKFQVEQKLMMEAPQEVVFKEVNDYTTWAYWEPWSQEAEDMIVEYGKKTSGEGASYSWQSEEMGDGEMTTIKSNPHSTLEQKITFKTPFGESTSDVYWEFEPQGDSTLVTWGMIGEQSFMEKAAFIFQEESLSEMMQPMFEKGLNNLQEELKVKMDSYTINIDGITNHGGGYYMYITTASKIRQVSDRMEKMISEVGNFMSTNNIEQVGKPFVIYNEWNEAQGTAIYSAAYFTPSEVITTSESSVLTGFMPNQRTLKTTLKGDYENLKEAWDSSYAYIQKNGLQADEDAKAFEVYVTGPKDNANPAEWVTNIYIPLIKQISETDD</sequence>
<dbReference type="InterPro" id="IPR023393">
    <property type="entry name" value="START-like_dom_sf"/>
</dbReference>
<evidence type="ECO:0000313" key="3">
    <source>
        <dbReference type="EMBL" id="MDR5589640.1"/>
    </source>
</evidence>
<dbReference type="Pfam" id="PF10604">
    <property type="entry name" value="Polyketide_cyc2"/>
    <property type="match status" value="1"/>
</dbReference>
<feature type="transmembrane region" description="Helical" evidence="1">
    <location>
        <begin position="6"/>
        <end position="24"/>
    </location>
</feature>
<dbReference type="Gene3D" id="3.30.530.20">
    <property type="match status" value="1"/>
</dbReference>
<dbReference type="InterPro" id="IPR011256">
    <property type="entry name" value="Reg_factor_effector_dom_sf"/>
</dbReference>
<evidence type="ECO:0000259" key="2">
    <source>
        <dbReference type="SMART" id="SM00871"/>
    </source>
</evidence>
<dbReference type="SMART" id="SM00871">
    <property type="entry name" value="AraC_E_bind"/>
    <property type="match status" value="1"/>
</dbReference>
<protein>
    <submittedName>
        <fullName evidence="3">SRPBCC family protein</fullName>
    </submittedName>
</protein>
<dbReference type="Proteomes" id="UP001257234">
    <property type="component" value="Unassembled WGS sequence"/>
</dbReference>
<proteinExistence type="predicted"/>
<dbReference type="SUPFAM" id="SSF55136">
    <property type="entry name" value="Probable bacterial effector-binding domain"/>
    <property type="match status" value="1"/>
</dbReference>
<gene>
    <name evidence="3" type="ORF">RE431_03255</name>
</gene>
<evidence type="ECO:0000313" key="4">
    <source>
        <dbReference type="Proteomes" id="UP001257234"/>
    </source>
</evidence>
<dbReference type="InterPro" id="IPR019587">
    <property type="entry name" value="Polyketide_cyclase/dehydratase"/>
</dbReference>
<dbReference type="Gene3D" id="3.20.80.10">
    <property type="entry name" value="Regulatory factor, effector binding domain"/>
    <property type="match status" value="1"/>
</dbReference>
<comment type="caution">
    <text evidence="3">The sequence shown here is derived from an EMBL/GenBank/DDBJ whole genome shotgun (WGS) entry which is preliminary data.</text>
</comment>
<dbReference type="SUPFAM" id="SSF55961">
    <property type="entry name" value="Bet v1-like"/>
    <property type="match status" value="1"/>
</dbReference>
<keyword evidence="1" id="KW-0472">Membrane</keyword>
<dbReference type="InterPro" id="IPR010499">
    <property type="entry name" value="AraC_E-bd"/>
</dbReference>
<evidence type="ECO:0000256" key="1">
    <source>
        <dbReference type="SAM" id="Phobius"/>
    </source>
</evidence>
<organism evidence="3 4">
    <name type="scientific">Christiangramia sediminicola</name>
    <dbReference type="NCBI Taxonomy" id="3073267"/>
    <lineage>
        <taxon>Bacteria</taxon>
        <taxon>Pseudomonadati</taxon>
        <taxon>Bacteroidota</taxon>
        <taxon>Flavobacteriia</taxon>
        <taxon>Flavobacteriales</taxon>
        <taxon>Flavobacteriaceae</taxon>
        <taxon>Christiangramia</taxon>
    </lineage>
</organism>
<dbReference type="EMBL" id="JAVJIU010000001">
    <property type="protein sequence ID" value="MDR5589640.1"/>
    <property type="molecule type" value="Genomic_DNA"/>
</dbReference>
<keyword evidence="4" id="KW-1185">Reference proteome</keyword>
<keyword evidence="1" id="KW-0812">Transmembrane</keyword>
<name>A0ABU1EMN1_9FLAO</name>
<reference evidence="4" key="1">
    <citation type="submission" date="2023-07" db="EMBL/GenBank/DDBJ databases">
        <title>Christiangramia sp. SM2212., a novel bacterium of the family Flavobacteriaceae isolated from the sea sediment.</title>
        <authorList>
            <person name="Wang J."/>
            <person name="Zhang X."/>
        </authorList>
    </citation>
    <scope>NUCLEOTIDE SEQUENCE [LARGE SCALE GENOMIC DNA]</scope>
    <source>
        <strain evidence="4">SM2212</strain>
    </source>
</reference>
<dbReference type="CDD" id="cd07818">
    <property type="entry name" value="SRPBCC_1"/>
    <property type="match status" value="1"/>
</dbReference>
<dbReference type="RefSeq" id="WP_309560518.1">
    <property type="nucleotide sequence ID" value="NZ_JAVJIU010000001.1"/>
</dbReference>
<feature type="domain" description="AraC effector-binding" evidence="2">
    <location>
        <begin position="184"/>
        <end position="343"/>
    </location>
</feature>
<keyword evidence="1" id="KW-1133">Transmembrane helix</keyword>